<keyword evidence="6 18" id="KW-0812">Transmembrane</keyword>
<dbReference type="InterPro" id="IPR036390">
    <property type="entry name" value="WH_DNA-bd_sf"/>
</dbReference>
<comment type="subunit">
    <text evidence="15">Homohexamer. Forms a ring that surrounds DNA.</text>
</comment>
<evidence type="ECO:0000256" key="2">
    <source>
        <dbReference type="ARBA" id="ARBA00006474"/>
    </source>
</evidence>
<dbReference type="InterPro" id="IPR036388">
    <property type="entry name" value="WH-like_DNA-bd_sf"/>
</dbReference>
<name>A0A5B7ZM59_9GAMM</name>
<evidence type="ECO:0000256" key="3">
    <source>
        <dbReference type="ARBA" id="ARBA00020887"/>
    </source>
</evidence>
<accession>A0A5B7ZM59</accession>
<dbReference type="SUPFAM" id="SSF46785">
    <property type="entry name" value="Winged helix' DNA-binding domain"/>
    <property type="match status" value="1"/>
</dbReference>
<evidence type="ECO:0000256" key="16">
    <source>
        <dbReference type="PROSITE-ProRule" id="PRU00289"/>
    </source>
</evidence>
<keyword evidence="12 18" id="KW-0472">Membrane</keyword>
<evidence type="ECO:0000256" key="9">
    <source>
        <dbReference type="ARBA" id="ARBA00022840"/>
    </source>
</evidence>
<keyword evidence="9 16" id="KW-0067">ATP-binding</keyword>
<dbReference type="EMBL" id="CP040871">
    <property type="protein sequence ID" value="QDA55967.1"/>
    <property type="molecule type" value="Genomic_DNA"/>
</dbReference>
<dbReference type="PANTHER" id="PTHR22683">
    <property type="entry name" value="SPORULATION PROTEIN RELATED"/>
    <property type="match status" value="1"/>
</dbReference>
<comment type="similarity">
    <text evidence="2">Belongs to the FtsK/SpoIIIE/SftA family.</text>
</comment>
<sequence>MARTAPEVGKAGRKAGSKNAASKPAMSPRRQRLWRDLALIAVAPLLLFLLASLVTYSPVDPGFSNSGSITAPIHNACGRVGAWIADVLLVLTGYVAFILPLVLGAIAWIALFGMDSDGDGDADLGPALRLVGIVGFLVSSSGLLALRIESSNDLPQGSGGVFGHLIGDSLQTLFGALGANLFLLSLFLISVTLATGLSWLAVMDRIGGWVLALPGLLGRGARKGAQQASEWQETRALREERVEARKVDTELRAKRAPVKIEPPAAPVVEKSDRAKRETQIPLFHGGDGSGIPPLALLDDPKPQPKGYDEQTLETLSRQIEFKLKDFRIDAEVVGAYPGPVITRFEVQPAPGVKVSQISSLDKDIARGLSVKSVRVVDVIPGKSVIGLETPNSHREMIYLSELLRSKEYDKSSSPLTLALGKDIAGRPTVADLARMPHLLVAGTTGSGKSVAVNAMVLSLLYKASAKDLRMLMIDPKMLELSVYQGIPHLLAPVVTDMKEAANGLRWCVAEMERRYKLMSAVGVRNLAGFNKKVKDAIDAGQPLMDPLFKPNPELDEAPRQLETLPFIVIFIDEFADMMMIVGKKVEELIARLAQKARAAGIHLILATQRPSVDVITGLIKANIPTRIAFQVSSKIDSRTILDQSGAETLLGHGDMLYLPPGTAMPERVHGAFVSDEEVHRVVEHLKQSGGGPDYIEGVLEEAQTMYDGSTVGATGLPETASSGDDPEADPLYDQAVQIVTETRRASISGVQRRLKIGYNRAARMIEAMEAAGIVSTPEHNGDRTVLAPPPPRP</sequence>
<keyword evidence="21" id="KW-1185">Reference proteome</keyword>
<dbReference type="KEGG" id="thes:FHQ07_00855"/>
<feature type="binding site" evidence="16">
    <location>
        <begin position="442"/>
        <end position="449"/>
    </location>
    <ligand>
        <name>ATP</name>
        <dbReference type="ChEBI" id="CHEBI:30616"/>
    </ligand>
</feature>
<evidence type="ECO:0000256" key="6">
    <source>
        <dbReference type="ARBA" id="ARBA00022692"/>
    </source>
</evidence>
<evidence type="ECO:0000256" key="18">
    <source>
        <dbReference type="SAM" id="Phobius"/>
    </source>
</evidence>
<evidence type="ECO:0000256" key="13">
    <source>
        <dbReference type="ARBA" id="ARBA00023306"/>
    </source>
</evidence>
<evidence type="ECO:0000256" key="11">
    <source>
        <dbReference type="ARBA" id="ARBA00023125"/>
    </source>
</evidence>
<dbReference type="InterPro" id="IPR041027">
    <property type="entry name" value="FtsK_alpha"/>
</dbReference>
<keyword evidence="13" id="KW-0131">Cell cycle</keyword>
<evidence type="ECO:0000256" key="14">
    <source>
        <dbReference type="ARBA" id="ARBA00024784"/>
    </source>
</evidence>
<proteinExistence type="inferred from homology"/>
<dbReference type="SMART" id="SM00843">
    <property type="entry name" value="Ftsk_gamma"/>
    <property type="match status" value="1"/>
</dbReference>
<evidence type="ECO:0000259" key="19">
    <source>
        <dbReference type="PROSITE" id="PS50901"/>
    </source>
</evidence>
<evidence type="ECO:0000313" key="21">
    <source>
        <dbReference type="Proteomes" id="UP000308149"/>
    </source>
</evidence>
<feature type="region of interest" description="Disordered" evidence="17">
    <location>
        <begin position="773"/>
        <end position="793"/>
    </location>
</feature>
<dbReference type="Gene3D" id="3.30.980.40">
    <property type="match status" value="1"/>
</dbReference>
<evidence type="ECO:0000313" key="20">
    <source>
        <dbReference type="EMBL" id="QDA55967.1"/>
    </source>
</evidence>
<dbReference type="RefSeq" id="WP_139714851.1">
    <property type="nucleotide sequence ID" value="NZ_CP040871.1"/>
</dbReference>
<dbReference type="Pfam" id="PF01580">
    <property type="entry name" value="FtsK_SpoIIIE"/>
    <property type="match status" value="1"/>
</dbReference>
<dbReference type="CDD" id="cd01127">
    <property type="entry name" value="TrwB_TraG_TraD_VirD4"/>
    <property type="match status" value="1"/>
</dbReference>
<evidence type="ECO:0000256" key="1">
    <source>
        <dbReference type="ARBA" id="ARBA00004651"/>
    </source>
</evidence>
<evidence type="ECO:0000256" key="5">
    <source>
        <dbReference type="ARBA" id="ARBA00022618"/>
    </source>
</evidence>
<dbReference type="FunFam" id="3.40.50.300:FF:000209">
    <property type="entry name" value="Cell division protein FtsK"/>
    <property type="match status" value="1"/>
</dbReference>
<evidence type="ECO:0000256" key="4">
    <source>
        <dbReference type="ARBA" id="ARBA00022475"/>
    </source>
</evidence>
<feature type="transmembrane region" description="Helical" evidence="18">
    <location>
        <begin position="181"/>
        <end position="202"/>
    </location>
</feature>
<feature type="transmembrane region" description="Helical" evidence="18">
    <location>
        <begin position="37"/>
        <end position="56"/>
    </location>
</feature>
<keyword evidence="8" id="KW-0159">Chromosome partition</keyword>
<gene>
    <name evidence="20" type="ORF">FHQ07_00855</name>
</gene>
<dbReference type="Gene3D" id="3.40.50.300">
    <property type="entry name" value="P-loop containing nucleotide triphosphate hydrolases"/>
    <property type="match status" value="1"/>
</dbReference>
<dbReference type="AlphaFoldDB" id="A0A5B7ZM59"/>
<dbReference type="InterPro" id="IPR025199">
    <property type="entry name" value="FtsK_4TM"/>
</dbReference>
<dbReference type="SMART" id="SM00382">
    <property type="entry name" value="AAA"/>
    <property type="match status" value="1"/>
</dbReference>
<dbReference type="InterPro" id="IPR018541">
    <property type="entry name" value="Ftsk_gamma"/>
</dbReference>
<dbReference type="Pfam" id="PF13491">
    <property type="entry name" value="FtsK_4TM"/>
    <property type="match status" value="1"/>
</dbReference>
<evidence type="ECO:0000256" key="8">
    <source>
        <dbReference type="ARBA" id="ARBA00022829"/>
    </source>
</evidence>
<dbReference type="GO" id="GO:0051301">
    <property type="term" value="P:cell division"/>
    <property type="evidence" value="ECO:0007669"/>
    <property type="project" value="UniProtKB-KW"/>
</dbReference>
<evidence type="ECO:0000256" key="17">
    <source>
        <dbReference type="SAM" id="MobiDB-lite"/>
    </source>
</evidence>
<dbReference type="Proteomes" id="UP000308149">
    <property type="component" value="Chromosome"/>
</dbReference>
<dbReference type="GO" id="GO:0007059">
    <property type="term" value="P:chromosome segregation"/>
    <property type="evidence" value="ECO:0007669"/>
    <property type="project" value="UniProtKB-KW"/>
</dbReference>
<dbReference type="Pfam" id="PF09397">
    <property type="entry name" value="FtsK_gamma"/>
    <property type="match status" value="1"/>
</dbReference>
<feature type="region of interest" description="Disordered" evidence="17">
    <location>
        <begin position="1"/>
        <end position="27"/>
    </location>
</feature>
<dbReference type="SUPFAM" id="SSF52540">
    <property type="entry name" value="P-loop containing nucleoside triphosphate hydrolases"/>
    <property type="match status" value="1"/>
</dbReference>
<evidence type="ECO:0000256" key="15">
    <source>
        <dbReference type="ARBA" id="ARBA00025923"/>
    </source>
</evidence>
<keyword evidence="7 16" id="KW-0547">Nucleotide-binding</keyword>
<dbReference type="PROSITE" id="PS50901">
    <property type="entry name" value="FTSK"/>
    <property type="match status" value="1"/>
</dbReference>
<dbReference type="OrthoDB" id="9807790at2"/>
<reference evidence="20 21" key="1">
    <citation type="submission" date="2019-06" db="EMBL/GenBank/DDBJ databases">
        <title>Thermomonas aquatica sp. nov., isolated from an industrial wastewater treatment plant.</title>
        <authorList>
            <person name="Jeon J.H."/>
            <person name="Park D.-S."/>
        </authorList>
    </citation>
    <scope>NUCLEOTIDE SEQUENCE [LARGE SCALE GENOMIC DNA]</scope>
    <source>
        <strain evidence="20 21">SY21</strain>
    </source>
</reference>
<dbReference type="GO" id="GO:0005524">
    <property type="term" value="F:ATP binding"/>
    <property type="evidence" value="ECO:0007669"/>
    <property type="project" value="UniProtKB-UniRule"/>
</dbReference>
<dbReference type="PANTHER" id="PTHR22683:SF41">
    <property type="entry name" value="DNA TRANSLOCASE FTSK"/>
    <property type="match status" value="1"/>
</dbReference>
<protein>
    <recommendedName>
        <fullName evidence="3">DNA translocase FtsK</fullName>
    </recommendedName>
</protein>
<dbReference type="GO" id="GO:0003677">
    <property type="term" value="F:DNA binding"/>
    <property type="evidence" value="ECO:0007669"/>
    <property type="project" value="UniProtKB-KW"/>
</dbReference>
<comment type="subcellular location">
    <subcellularLocation>
        <location evidence="1">Cell membrane</location>
        <topology evidence="1">Multi-pass membrane protein</topology>
    </subcellularLocation>
</comment>
<dbReference type="Gene3D" id="1.10.10.10">
    <property type="entry name" value="Winged helix-like DNA-binding domain superfamily/Winged helix DNA-binding domain"/>
    <property type="match status" value="1"/>
</dbReference>
<dbReference type="InterPro" id="IPR002543">
    <property type="entry name" value="FtsK_dom"/>
</dbReference>
<feature type="domain" description="FtsK" evidence="19">
    <location>
        <begin position="425"/>
        <end position="638"/>
    </location>
</feature>
<organism evidence="20 21">
    <name type="scientific">Thermomonas aquatica</name>
    <dbReference type="NCBI Taxonomy" id="2202149"/>
    <lineage>
        <taxon>Bacteria</taxon>
        <taxon>Pseudomonadati</taxon>
        <taxon>Pseudomonadota</taxon>
        <taxon>Gammaproteobacteria</taxon>
        <taxon>Lysobacterales</taxon>
        <taxon>Lysobacteraceae</taxon>
        <taxon>Thermomonas</taxon>
    </lineage>
</organism>
<keyword evidence="10 18" id="KW-1133">Transmembrane helix</keyword>
<dbReference type="InterPro" id="IPR027417">
    <property type="entry name" value="P-loop_NTPase"/>
</dbReference>
<comment type="function">
    <text evidence="14">Essential cell division protein that coordinates cell division and chromosome segregation. The N-terminus is involved in assembly of the cell-division machinery. The C-terminus functions as a DNA motor that moves dsDNA in an ATP-dependent manner towards the dif recombination site, which is located within the replication terminus region. Translocation stops specifically at Xer-dif sites, where FtsK interacts with the Xer recombinase, allowing activation of chromosome unlinking by recombination. FtsK orienting polar sequences (KOPS) guide the direction of DNA translocation. FtsK can remove proteins from DNA as it translocates, but translocation stops specifically at XerCD-dif site, thereby preventing removal of XerC and XerD from dif.</text>
</comment>
<keyword evidence="4" id="KW-1003">Cell membrane</keyword>
<dbReference type="InterPro" id="IPR003593">
    <property type="entry name" value="AAA+_ATPase"/>
</dbReference>
<keyword evidence="5 20" id="KW-0132">Cell division</keyword>
<feature type="transmembrane region" description="Helical" evidence="18">
    <location>
        <begin position="88"/>
        <end position="114"/>
    </location>
</feature>
<dbReference type="GO" id="GO:0005886">
    <property type="term" value="C:plasma membrane"/>
    <property type="evidence" value="ECO:0007669"/>
    <property type="project" value="UniProtKB-SubCell"/>
</dbReference>
<evidence type="ECO:0000256" key="7">
    <source>
        <dbReference type="ARBA" id="ARBA00022741"/>
    </source>
</evidence>
<evidence type="ECO:0000256" key="10">
    <source>
        <dbReference type="ARBA" id="ARBA00022989"/>
    </source>
</evidence>
<dbReference type="Pfam" id="PF17854">
    <property type="entry name" value="FtsK_alpha"/>
    <property type="match status" value="1"/>
</dbReference>
<dbReference type="InterPro" id="IPR050206">
    <property type="entry name" value="FtsK/SpoIIIE/SftA"/>
</dbReference>
<evidence type="ECO:0000256" key="12">
    <source>
        <dbReference type="ARBA" id="ARBA00023136"/>
    </source>
</evidence>
<keyword evidence="11" id="KW-0238">DNA-binding</keyword>